<sequence length="64" mass="7170">MKYFLCTPFFTNQGDSKGLLSVDDIFVSVVIDAMVSESTVGDRAFWHLCNIHAYLIKGLSHIDC</sequence>
<dbReference type="AlphaFoldDB" id="A0A1Z4KW09"/>
<evidence type="ECO:0000313" key="1">
    <source>
        <dbReference type="EMBL" id="BAY73124.1"/>
    </source>
</evidence>
<dbReference type="Proteomes" id="UP000217507">
    <property type="component" value="Plasmid Plasmid2 dna"/>
</dbReference>
<geneLocation type="plasmid" evidence="1">
    <name>plasmid2</name>
</geneLocation>
<protein>
    <submittedName>
        <fullName evidence="1">Uncharacterized protein</fullName>
    </submittedName>
</protein>
<name>A0A1Z4KW09_ANAVA</name>
<gene>
    <name evidence="1" type="ORF">NIES23_59520</name>
</gene>
<evidence type="ECO:0000313" key="2">
    <source>
        <dbReference type="Proteomes" id="UP000217507"/>
    </source>
</evidence>
<organism evidence="1 2">
    <name type="scientific">Trichormus variabilis NIES-23</name>
    <dbReference type="NCBI Taxonomy" id="1973479"/>
    <lineage>
        <taxon>Bacteria</taxon>
        <taxon>Bacillati</taxon>
        <taxon>Cyanobacteriota</taxon>
        <taxon>Cyanophyceae</taxon>
        <taxon>Nostocales</taxon>
        <taxon>Nostocaceae</taxon>
        <taxon>Trichormus</taxon>
    </lineage>
</organism>
<accession>A0A1Z4KW09</accession>
<reference evidence="1 2" key="1">
    <citation type="submission" date="2017-06" db="EMBL/GenBank/DDBJ databases">
        <title>Genome sequencing of cyanobaciteial culture collection at National Institute for Environmental Studies (NIES).</title>
        <authorList>
            <person name="Hirose Y."/>
            <person name="Shimura Y."/>
            <person name="Fujisawa T."/>
            <person name="Nakamura Y."/>
            <person name="Kawachi M."/>
        </authorList>
    </citation>
    <scope>NUCLEOTIDE SEQUENCE [LARGE SCALE GENOMIC DNA]</scope>
    <source>
        <strain evidence="1 2">NIES-23</strain>
        <plasmid evidence="2">Plasmid Plasmid2 dna</plasmid>
    </source>
</reference>
<keyword evidence="1" id="KW-0614">Plasmid</keyword>
<dbReference type="EMBL" id="AP018218">
    <property type="protein sequence ID" value="BAY73124.1"/>
    <property type="molecule type" value="Genomic_DNA"/>
</dbReference>
<proteinExistence type="predicted"/>